<organism evidence="3">
    <name type="scientific">Mesocestoides corti</name>
    <name type="common">Flatworm</name>
    <dbReference type="NCBI Taxonomy" id="53468"/>
    <lineage>
        <taxon>Eukaryota</taxon>
        <taxon>Metazoa</taxon>
        <taxon>Spiralia</taxon>
        <taxon>Lophotrochozoa</taxon>
        <taxon>Platyhelminthes</taxon>
        <taxon>Cestoda</taxon>
        <taxon>Eucestoda</taxon>
        <taxon>Cyclophyllidea</taxon>
        <taxon>Mesocestoididae</taxon>
        <taxon>Mesocestoides</taxon>
    </lineage>
</organism>
<evidence type="ECO:0000313" key="1">
    <source>
        <dbReference type="EMBL" id="VDD74578.1"/>
    </source>
</evidence>
<dbReference type="EMBL" id="UXSR01000053">
    <property type="protein sequence ID" value="VDD74578.1"/>
    <property type="molecule type" value="Genomic_DNA"/>
</dbReference>
<proteinExistence type="predicted"/>
<protein>
    <submittedName>
        <fullName evidence="1 3">Uncharacterized protein</fullName>
    </submittedName>
</protein>
<dbReference type="Proteomes" id="UP000267029">
    <property type="component" value="Unassembled WGS sequence"/>
</dbReference>
<name>A0A0R3U2B1_MESCO</name>
<evidence type="ECO:0000313" key="2">
    <source>
        <dbReference type="Proteomes" id="UP000267029"/>
    </source>
</evidence>
<reference evidence="1 2" key="2">
    <citation type="submission" date="2018-10" db="EMBL/GenBank/DDBJ databases">
        <authorList>
            <consortium name="Pathogen Informatics"/>
        </authorList>
    </citation>
    <scope>NUCLEOTIDE SEQUENCE [LARGE SCALE GENOMIC DNA]</scope>
</reference>
<gene>
    <name evidence="1" type="ORF">MCOS_LOCUS581</name>
</gene>
<sequence length="228" mass="24839">MQHTLDLQAWYLLPVGRNPDCVASHAKSAELTSAAAAMVHTNTPVEPSAKNTGNRCLEVFFQHHAVEEVGYVYQTPSPPPPPRASAKNRRFPLPPYQTALLIGTRAAPASNVSQKLQIYLPVKAKATDIVFGRFYKIGPSVINSDTPLDASRKADGRTWSRSYGGHSCSLTKLLRASGDTKIDAVLTRLTIPPGGNEKVGQQMSVARIITIVSRVGSWERPTDLDILR</sequence>
<reference evidence="3" key="1">
    <citation type="submission" date="2017-02" db="UniProtKB">
        <authorList>
            <consortium name="WormBaseParasite"/>
        </authorList>
    </citation>
    <scope>IDENTIFICATION</scope>
</reference>
<accession>A0A0R3U2B1</accession>
<dbReference type="AlphaFoldDB" id="A0A0R3U2B1"/>
<evidence type="ECO:0000313" key="3">
    <source>
        <dbReference type="WBParaSite" id="MCOS_0000058001-mRNA-1"/>
    </source>
</evidence>
<dbReference type="WBParaSite" id="MCOS_0000058001-mRNA-1">
    <property type="protein sequence ID" value="MCOS_0000058001-mRNA-1"/>
    <property type="gene ID" value="MCOS_0000058001"/>
</dbReference>
<keyword evidence="2" id="KW-1185">Reference proteome</keyword>